<proteinExistence type="inferred from homology"/>
<dbReference type="RefSeq" id="WP_235894689.1">
    <property type="nucleotide sequence ID" value="NZ_FAOO01000005.1"/>
</dbReference>
<dbReference type="STRING" id="1643428.GCA_001442855_00948"/>
<dbReference type="CDD" id="cd08645">
    <property type="entry name" value="FMT_core_GART"/>
    <property type="match status" value="1"/>
</dbReference>
<evidence type="ECO:0000256" key="4">
    <source>
        <dbReference type="HAMAP-Rule" id="MF_01930"/>
    </source>
</evidence>
<name>A0A0S4N2D2_9BACT</name>
<feature type="domain" description="Formyl transferase N-terminal" evidence="5">
    <location>
        <begin position="8"/>
        <end position="193"/>
    </location>
</feature>
<dbReference type="NCBIfam" id="TIGR00639">
    <property type="entry name" value="PurN"/>
    <property type="match status" value="1"/>
</dbReference>
<evidence type="ECO:0000313" key="7">
    <source>
        <dbReference type="Proteomes" id="UP000320623"/>
    </source>
</evidence>
<evidence type="ECO:0000259" key="5">
    <source>
        <dbReference type="Pfam" id="PF00551"/>
    </source>
</evidence>
<feature type="active site" description="Proton donor" evidence="4">
    <location>
        <position position="115"/>
    </location>
</feature>
<comment type="function">
    <text evidence="4">Catalyzes the transfer of a formyl group from 10-formyltetrahydrofolate to 5-phospho-ribosyl-glycinamide (GAR), producing 5-phospho-ribosyl-N-formylglycinamide (FGAR) and tetrahydrofolate.</text>
</comment>
<gene>
    <name evidence="4" type="primary">purN</name>
    <name evidence="6" type="ORF">JGI1_00971</name>
</gene>
<dbReference type="EC" id="2.1.2.2" evidence="4"/>
<dbReference type="Pfam" id="PF00551">
    <property type="entry name" value="Formyl_trans_N"/>
    <property type="match status" value="1"/>
</dbReference>
<dbReference type="PANTHER" id="PTHR43369">
    <property type="entry name" value="PHOSPHORIBOSYLGLYCINAMIDE FORMYLTRANSFERASE"/>
    <property type="match status" value="1"/>
</dbReference>
<dbReference type="HAMAP" id="MF_01930">
    <property type="entry name" value="PurN"/>
    <property type="match status" value="1"/>
</dbReference>
<feature type="site" description="Raises pKa of active site His" evidence="4">
    <location>
        <position position="156"/>
    </location>
</feature>
<evidence type="ECO:0000313" key="6">
    <source>
        <dbReference type="EMBL" id="CUU04342.1"/>
    </source>
</evidence>
<keyword evidence="2 4" id="KW-0808">Transferase</keyword>
<keyword evidence="7" id="KW-1185">Reference proteome</keyword>
<accession>A0A0S4N2D2</accession>
<feature type="binding site" evidence="4">
    <location>
        <position position="72"/>
    </location>
    <ligand>
        <name>(6R)-10-formyltetrahydrofolate</name>
        <dbReference type="ChEBI" id="CHEBI:195366"/>
    </ligand>
</feature>
<dbReference type="SUPFAM" id="SSF53328">
    <property type="entry name" value="Formyltransferase"/>
    <property type="match status" value="1"/>
</dbReference>
<dbReference type="GO" id="GO:0005737">
    <property type="term" value="C:cytoplasm"/>
    <property type="evidence" value="ECO:0007669"/>
    <property type="project" value="TreeGrafter"/>
</dbReference>
<dbReference type="AlphaFoldDB" id="A0A0S4N2D2"/>
<dbReference type="GO" id="GO:0004644">
    <property type="term" value="F:phosphoribosylglycinamide formyltransferase activity"/>
    <property type="evidence" value="ECO:0007669"/>
    <property type="project" value="UniProtKB-UniRule"/>
</dbReference>
<dbReference type="PANTHER" id="PTHR43369:SF2">
    <property type="entry name" value="PHOSPHORIBOSYLGLYCINAMIDE FORMYLTRANSFERASE"/>
    <property type="match status" value="1"/>
</dbReference>
<dbReference type="InterPro" id="IPR004607">
    <property type="entry name" value="GART"/>
</dbReference>
<evidence type="ECO:0000256" key="3">
    <source>
        <dbReference type="ARBA" id="ARBA00022755"/>
    </source>
</evidence>
<dbReference type="Proteomes" id="UP000320623">
    <property type="component" value="Unassembled WGS sequence"/>
</dbReference>
<dbReference type="UniPathway" id="UPA00074">
    <property type="reaction ID" value="UER00126"/>
</dbReference>
<comment type="caution">
    <text evidence="4">Lacks conserved residue(s) required for the propagation of feature annotation.</text>
</comment>
<reference evidence="7" key="1">
    <citation type="submission" date="2015-11" db="EMBL/GenBank/DDBJ databases">
        <authorList>
            <person name="Varghese N."/>
        </authorList>
    </citation>
    <scope>NUCLEOTIDE SEQUENCE [LARGE SCALE GENOMIC DNA]</scope>
</reference>
<feature type="binding site" evidence="4">
    <location>
        <begin position="18"/>
        <end position="20"/>
    </location>
    <ligand>
        <name>N(1)-(5-phospho-beta-D-ribosyl)glycinamide</name>
        <dbReference type="ChEBI" id="CHEBI:143788"/>
    </ligand>
</feature>
<comment type="similarity">
    <text evidence="4">Belongs to the GART family.</text>
</comment>
<feature type="binding site" evidence="4">
    <location>
        <position position="113"/>
    </location>
    <ligand>
        <name>(6R)-10-formyltetrahydrofolate</name>
        <dbReference type="ChEBI" id="CHEBI:195366"/>
    </ligand>
</feature>
<keyword evidence="3 4" id="KW-0658">Purine biosynthesis</keyword>
<sequence length="214" mass="23656">MKALIISMNIAVFASGRGSNLMAILKAIEEGRLKARVVVVISNNSSSGALEIARSKGIDALHISRSQFSSDREYVDKILSELRKRNVELVVLAGYMKKIPAEVVSEYRNRILNIHPALLPSFGGQGMYGINVHKAVIESGVKITGVTVHIVDEEYDHGPIVLQKAVEVKDDDTPETLAERVLKVEHEVYPEAIRLFVEGKVNVFGRKVIIKNEN</sequence>
<comment type="catalytic activity">
    <reaction evidence="4">
        <text>N(1)-(5-phospho-beta-D-ribosyl)glycinamide + (6R)-10-formyltetrahydrofolate = N(2)-formyl-N(1)-(5-phospho-beta-D-ribosyl)glycinamide + (6S)-5,6,7,8-tetrahydrofolate + H(+)</text>
        <dbReference type="Rhea" id="RHEA:15053"/>
        <dbReference type="ChEBI" id="CHEBI:15378"/>
        <dbReference type="ChEBI" id="CHEBI:57453"/>
        <dbReference type="ChEBI" id="CHEBI:143788"/>
        <dbReference type="ChEBI" id="CHEBI:147286"/>
        <dbReference type="ChEBI" id="CHEBI:195366"/>
        <dbReference type="EC" id="2.1.2.2"/>
    </reaction>
</comment>
<dbReference type="InterPro" id="IPR002376">
    <property type="entry name" value="Formyl_transf_N"/>
</dbReference>
<dbReference type="InterPro" id="IPR036477">
    <property type="entry name" value="Formyl_transf_N_sf"/>
</dbReference>
<dbReference type="GO" id="GO:0006189">
    <property type="term" value="P:'de novo' IMP biosynthetic process"/>
    <property type="evidence" value="ECO:0007669"/>
    <property type="project" value="UniProtKB-UniRule"/>
</dbReference>
<dbReference type="EMBL" id="FAOO01000005">
    <property type="protein sequence ID" value="CUU04342.1"/>
    <property type="molecule type" value="Genomic_DNA"/>
</dbReference>
<organism evidence="6 7">
    <name type="scientific">Candidatus Thermokryptus mobilis</name>
    <dbReference type="NCBI Taxonomy" id="1643428"/>
    <lineage>
        <taxon>Bacteria</taxon>
        <taxon>Pseudomonadati</taxon>
        <taxon>Candidatus Kryptoniota</taxon>
        <taxon>Candidatus Thermokryptus</taxon>
    </lineage>
</organism>
<protein>
    <recommendedName>
        <fullName evidence="4">Phosphoribosylglycinamide formyltransferase</fullName>
        <ecNumber evidence="4">2.1.2.2</ecNumber>
    </recommendedName>
    <alternativeName>
        <fullName evidence="4">5'-phosphoribosylglycinamide transformylase</fullName>
    </alternativeName>
    <alternativeName>
        <fullName evidence="4">GAR transformylase</fullName>
        <shortName evidence="4">GART</shortName>
    </alternativeName>
</protein>
<evidence type="ECO:0000256" key="1">
    <source>
        <dbReference type="ARBA" id="ARBA00005054"/>
    </source>
</evidence>
<dbReference type="Gene3D" id="3.40.50.170">
    <property type="entry name" value="Formyl transferase, N-terminal domain"/>
    <property type="match status" value="1"/>
</dbReference>
<evidence type="ECO:0000256" key="2">
    <source>
        <dbReference type="ARBA" id="ARBA00022679"/>
    </source>
</evidence>
<comment type="pathway">
    <text evidence="1 4">Purine metabolism; IMP biosynthesis via de novo pathway; N(2)-formyl-N(1)-(5-phospho-D-ribosyl)glycinamide from N(1)-(5-phospho-D-ribosyl)glycinamide (10-formyl THF route): step 1/1.</text>
</comment>